<evidence type="ECO:0000256" key="1">
    <source>
        <dbReference type="ARBA" id="ARBA00022553"/>
    </source>
</evidence>
<keyword evidence="1 3" id="KW-0597">Phosphoprotein</keyword>
<dbReference type="Gene3D" id="3.40.50.2300">
    <property type="match status" value="1"/>
</dbReference>
<dbReference type="PROSITE" id="PS50043">
    <property type="entry name" value="HTH_LUXR_2"/>
    <property type="match status" value="1"/>
</dbReference>
<dbReference type="PANTHER" id="PTHR43214">
    <property type="entry name" value="TWO-COMPONENT RESPONSE REGULATOR"/>
    <property type="match status" value="1"/>
</dbReference>
<dbReference type="CDD" id="cd17535">
    <property type="entry name" value="REC_NarL-like"/>
    <property type="match status" value="1"/>
</dbReference>
<feature type="domain" description="Response regulatory" evidence="5">
    <location>
        <begin position="34"/>
        <end position="155"/>
    </location>
</feature>
<evidence type="ECO:0000259" key="4">
    <source>
        <dbReference type="PROSITE" id="PS50043"/>
    </source>
</evidence>
<reference evidence="6 7" key="1">
    <citation type="submission" date="2019-09" db="EMBL/GenBank/DDBJ databases">
        <authorList>
            <person name="Chandra G."/>
            <person name="Truman W A."/>
        </authorList>
    </citation>
    <scope>NUCLEOTIDE SEQUENCE [LARGE SCALE GENOMIC DNA]</scope>
    <source>
        <strain evidence="6">PS723</strain>
    </source>
</reference>
<dbReference type="SMART" id="SM00448">
    <property type="entry name" value="REC"/>
    <property type="match status" value="1"/>
</dbReference>
<dbReference type="Pfam" id="PF00072">
    <property type="entry name" value="Response_reg"/>
    <property type="match status" value="1"/>
</dbReference>
<dbReference type="SUPFAM" id="SSF46894">
    <property type="entry name" value="C-terminal effector domain of the bipartite response regulators"/>
    <property type="match status" value="1"/>
</dbReference>
<dbReference type="OrthoDB" id="4313922at2"/>
<dbReference type="Proteomes" id="UP000379480">
    <property type="component" value="Unassembled WGS sequence"/>
</dbReference>
<name>A0A5E7FZI2_PSEFL</name>
<dbReference type="InterPro" id="IPR011006">
    <property type="entry name" value="CheY-like_superfamily"/>
</dbReference>
<evidence type="ECO:0000313" key="7">
    <source>
        <dbReference type="Proteomes" id="UP000379480"/>
    </source>
</evidence>
<feature type="domain" description="HTH luxR-type" evidence="4">
    <location>
        <begin position="179"/>
        <end position="244"/>
    </location>
</feature>
<dbReference type="CDD" id="cd06170">
    <property type="entry name" value="LuxR_C_like"/>
    <property type="match status" value="1"/>
</dbReference>
<dbReference type="AlphaFoldDB" id="A0A5E7FZI2"/>
<evidence type="ECO:0000256" key="2">
    <source>
        <dbReference type="ARBA" id="ARBA00023125"/>
    </source>
</evidence>
<dbReference type="InterPro" id="IPR001789">
    <property type="entry name" value="Sig_transdc_resp-reg_receiver"/>
</dbReference>
<keyword evidence="2" id="KW-0238">DNA-binding</keyword>
<dbReference type="RefSeq" id="WP_150807575.1">
    <property type="nucleotide sequence ID" value="NZ_CABVHY010000061.1"/>
</dbReference>
<dbReference type="InterPro" id="IPR000792">
    <property type="entry name" value="Tscrpt_reg_LuxR_C"/>
</dbReference>
<dbReference type="InterPro" id="IPR016032">
    <property type="entry name" value="Sig_transdc_resp-reg_C-effctor"/>
</dbReference>
<dbReference type="InterPro" id="IPR058245">
    <property type="entry name" value="NreC/VraR/RcsB-like_REC"/>
</dbReference>
<dbReference type="SUPFAM" id="SSF52172">
    <property type="entry name" value="CheY-like"/>
    <property type="match status" value="1"/>
</dbReference>
<dbReference type="InterPro" id="IPR039420">
    <property type="entry name" value="WalR-like"/>
</dbReference>
<protein>
    <submittedName>
        <fullName evidence="6">Transcriptional regulatory protein RcsB</fullName>
    </submittedName>
</protein>
<evidence type="ECO:0000313" key="6">
    <source>
        <dbReference type="EMBL" id="VVO44766.1"/>
    </source>
</evidence>
<gene>
    <name evidence="6" type="primary">rcsB</name>
    <name evidence="6" type="ORF">PS723_06426</name>
</gene>
<sequence>MNPGHTPPRNIPLEPHANAFCDASASQRCSGITRIILADDHPVVLMGARMALTFPANSRFSVVAEAHNADELIQRLECCPCDILVCDYSMPYGRFPDGLALMSYVKRHFSHVQLIVMTMLHNPTLLQALLNNGVRGLYDKHSTLSELRQALHTVSRGRPYLSPSFASLLDAQALFHTANDEPQVSLSQRELEVVRLFVQGLSGRQIAAQLNRSEKTISRQKRTAMDKLGLGHDSGLVEFARLSGLCA</sequence>
<accession>A0A5E7FZI2</accession>
<dbReference type="InterPro" id="IPR036388">
    <property type="entry name" value="WH-like_DNA-bd_sf"/>
</dbReference>
<dbReference type="GO" id="GO:0003677">
    <property type="term" value="F:DNA binding"/>
    <property type="evidence" value="ECO:0007669"/>
    <property type="project" value="UniProtKB-KW"/>
</dbReference>
<proteinExistence type="predicted"/>
<feature type="modified residue" description="4-aspartylphosphate" evidence="3">
    <location>
        <position position="87"/>
    </location>
</feature>
<dbReference type="GO" id="GO:0000160">
    <property type="term" value="P:phosphorelay signal transduction system"/>
    <property type="evidence" value="ECO:0007669"/>
    <property type="project" value="InterPro"/>
</dbReference>
<organism evidence="6 7">
    <name type="scientific">Pseudomonas fluorescens</name>
    <dbReference type="NCBI Taxonomy" id="294"/>
    <lineage>
        <taxon>Bacteria</taxon>
        <taxon>Pseudomonadati</taxon>
        <taxon>Pseudomonadota</taxon>
        <taxon>Gammaproteobacteria</taxon>
        <taxon>Pseudomonadales</taxon>
        <taxon>Pseudomonadaceae</taxon>
        <taxon>Pseudomonas</taxon>
    </lineage>
</organism>
<dbReference type="PANTHER" id="PTHR43214:SF17">
    <property type="entry name" value="TRANSCRIPTIONAL REGULATORY PROTEIN RCSB"/>
    <property type="match status" value="1"/>
</dbReference>
<dbReference type="GO" id="GO:0006355">
    <property type="term" value="P:regulation of DNA-templated transcription"/>
    <property type="evidence" value="ECO:0007669"/>
    <property type="project" value="InterPro"/>
</dbReference>
<dbReference type="Pfam" id="PF00196">
    <property type="entry name" value="GerE"/>
    <property type="match status" value="1"/>
</dbReference>
<dbReference type="Gene3D" id="1.10.10.10">
    <property type="entry name" value="Winged helix-like DNA-binding domain superfamily/Winged helix DNA-binding domain"/>
    <property type="match status" value="1"/>
</dbReference>
<dbReference type="PRINTS" id="PR00038">
    <property type="entry name" value="HTHLUXR"/>
</dbReference>
<evidence type="ECO:0000259" key="5">
    <source>
        <dbReference type="PROSITE" id="PS50110"/>
    </source>
</evidence>
<dbReference type="PROSITE" id="PS50110">
    <property type="entry name" value="RESPONSE_REGULATORY"/>
    <property type="match status" value="1"/>
</dbReference>
<dbReference type="SMART" id="SM00421">
    <property type="entry name" value="HTH_LUXR"/>
    <property type="match status" value="1"/>
</dbReference>
<dbReference type="EMBL" id="CABVHY010000061">
    <property type="protein sequence ID" value="VVO44766.1"/>
    <property type="molecule type" value="Genomic_DNA"/>
</dbReference>
<evidence type="ECO:0000256" key="3">
    <source>
        <dbReference type="PROSITE-ProRule" id="PRU00169"/>
    </source>
</evidence>